<dbReference type="InterPro" id="IPR004437">
    <property type="entry name" value="ParB/RepB/Spo0J"/>
</dbReference>
<dbReference type="PANTHER" id="PTHR33375">
    <property type="entry name" value="CHROMOSOME-PARTITIONING PROTEIN PARB-RELATED"/>
    <property type="match status" value="1"/>
</dbReference>
<dbReference type="InterPro" id="IPR050336">
    <property type="entry name" value="Chromosome_partition/occlusion"/>
</dbReference>
<dbReference type="InterPro" id="IPR003115">
    <property type="entry name" value="ParB_N"/>
</dbReference>
<comment type="caution">
    <text evidence="3">The sequence shown here is derived from an EMBL/GenBank/DDBJ whole genome shotgun (WGS) entry which is preliminary data.</text>
</comment>
<dbReference type="PANTHER" id="PTHR33375:SF1">
    <property type="entry name" value="CHROMOSOME-PARTITIONING PROTEIN PARB-RELATED"/>
    <property type="match status" value="1"/>
</dbReference>
<dbReference type="GO" id="GO:0005694">
    <property type="term" value="C:chromosome"/>
    <property type="evidence" value="ECO:0007669"/>
    <property type="project" value="TreeGrafter"/>
</dbReference>
<dbReference type="GO" id="GO:0003677">
    <property type="term" value="F:DNA binding"/>
    <property type="evidence" value="ECO:0007669"/>
    <property type="project" value="InterPro"/>
</dbReference>
<evidence type="ECO:0000313" key="4">
    <source>
        <dbReference type="Proteomes" id="UP000239469"/>
    </source>
</evidence>
<reference evidence="3 4" key="1">
    <citation type="submission" date="2017-01" db="EMBL/GenBank/DDBJ databases">
        <title>New insights into the genetic diversity of Chromobacterium isolated from tropical freshwater lake.</title>
        <authorList>
            <person name="Santos A.B."/>
            <person name="Nascimento A.M."/>
            <person name="Da Silva P.C."/>
        </authorList>
    </citation>
    <scope>NUCLEOTIDE SEQUENCE [LARGE SCALE GENOMIC DNA]</scope>
    <source>
        <strain evidence="3 4">56AF</strain>
    </source>
</reference>
<dbReference type="InterPro" id="IPR036086">
    <property type="entry name" value="ParB/Sulfiredoxin_sf"/>
</dbReference>
<evidence type="ECO:0000313" key="3">
    <source>
        <dbReference type="EMBL" id="PRP68787.1"/>
    </source>
</evidence>
<dbReference type="SUPFAM" id="SSF110849">
    <property type="entry name" value="ParB/Sulfiredoxin"/>
    <property type="match status" value="1"/>
</dbReference>
<organism evidence="3 4">
    <name type="scientific">Chromobacterium amazonense</name>
    <dbReference type="NCBI Taxonomy" id="1382803"/>
    <lineage>
        <taxon>Bacteria</taxon>
        <taxon>Pseudomonadati</taxon>
        <taxon>Pseudomonadota</taxon>
        <taxon>Betaproteobacteria</taxon>
        <taxon>Neisseriales</taxon>
        <taxon>Chromobacteriaceae</taxon>
        <taxon>Chromobacterium</taxon>
    </lineage>
</organism>
<dbReference type="GO" id="GO:0007059">
    <property type="term" value="P:chromosome segregation"/>
    <property type="evidence" value="ECO:0007669"/>
    <property type="project" value="TreeGrafter"/>
</dbReference>
<proteinExistence type="inferred from homology"/>
<gene>
    <name evidence="3" type="ORF">BUE93_20270</name>
</gene>
<dbReference type="AlphaFoldDB" id="A0A2S9WZ85"/>
<dbReference type="Pfam" id="PF02195">
    <property type="entry name" value="ParB_N"/>
    <property type="match status" value="1"/>
</dbReference>
<dbReference type="Gene3D" id="3.90.1530.10">
    <property type="entry name" value="Conserved hypothetical protein from pyrococcus furiosus pfu- 392566-001, ParB domain"/>
    <property type="match status" value="1"/>
</dbReference>
<evidence type="ECO:0000256" key="1">
    <source>
        <dbReference type="ARBA" id="ARBA00006295"/>
    </source>
</evidence>
<sequence>MIPVDKIDPSPYQPRVLIKDQDVDEKAEDIRANGQLQPIQVRKMPNGRYELIDGEHRWRAMIKLGEPLIRAEVKRIFDKEAALQAISSNLKRKGYSDFELARSIKKVEDESLIGTVSELASFFGCQVSDIYRFRAFFELPKEAIQMLNLSPTMINRVAAEKLKSFFKSHGESSIEIIITAMRQIESGAVPASRIDSWIEKNYGVDKKTNSKAIVEKFISKSKEGQTKATGSYNKRNGVFKLEFQDQSLAEEFDKLARDFFKKHSEGDETFQ</sequence>
<dbReference type="Proteomes" id="UP000239469">
    <property type="component" value="Unassembled WGS sequence"/>
</dbReference>
<dbReference type="SMART" id="SM00470">
    <property type="entry name" value="ParB"/>
    <property type="match status" value="1"/>
</dbReference>
<dbReference type="EMBL" id="MTBD01000037">
    <property type="protein sequence ID" value="PRP68787.1"/>
    <property type="molecule type" value="Genomic_DNA"/>
</dbReference>
<evidence type="ECO:0000259" key="2">
    <source>
        <dbReference type="SMART" id="SM00470"/>
    </source>
</evidence>
<dbReference type="Gene3D" id="1.10.10.2830">
    <property type="match status" value="1"/>
</dbReference>
<dbReference type="NCBIfam" id="TIGR00180">
    <property type="entry name" value="parB_part"/>
    <property type="match status" value="1"/>
</dbReference>
<protein>
    <recommendedName>
        <fullName evidence="2">ParB-like N-terminal domain-containing protein</fullName>
    </recommendedName>
</protein>
<accession>A0A2S9WZ85</accession>
<feature type="domain" description="ParB-like N-terminal" evidence="2">
    <location>
        <begin position="1"/>
        <end position="90"/>
    </location>
</feature>
<dbReference type="SUPFAM" id="SSF109709">
    <property type="entry name" value="KorB DNA-binding domain-like"/>
    <property type="match status" value="1"/>
</dbReference>
<comment type="similarity">
    <text evidence="1">Belongs to the ParB family.</text>
</comment>
<name>A0A2S9WZ85_9NEIS</name>